<feature type="region of interest" description="Disordered" evidence="1">
    <location>
        <begin position="188"/>
        <end position="211"/>
    </location>
</feature>
<feature type="region of interest" description="Disordered" evidence="1">
    <location>
        <begin position="258"/>
        <end position="302"/>
    </location>
</feature>
<gene>
    <name evidence="3" type="ORF">CVT24_008069</name>
</gene>
<keyword evidence="4" id="KW-1185">Reference proteome</keyword>
<reference evidence="3 4" key="1">
    <citation type="journal article" date="2018" name="Evol. Lett.">
        <title>Horizontal gene cluster transfer increased hallucinogenic mushroom diversity.</title>
        <authorList>
            <person name="Reynolds H.T."/>
            <person name="Vijayakumar V."/>
            <person name="Gluck-Thaler E."/>
            <person name="Korotkin H.B."/>
            <person name="Matheny P.B."/>
            <person name="Slot J.C."/>
        </authorList>
    </citation>
    <scope>NUCLEOTIDE SEQUENCE [LARGE SCALE GENOMIC DNA]</scope>
    <source>
        <strain evidence="3 4">2629</strain>
    </source>
</reference>
<evidence type="ECO:0000313" key="3">
    <source>
        <dbReference type="EMBL" id="PPR05302.1"/>
    </source>
</evidence>
<comment type="caution">
    <text evidence="3">The sequence shown here is derived from an EMBL/GenBank/DDBJ whole genome shotgun (WGS) entry which is preliminary data.</text>
</comment>
<feature type="signal peptide" evidence="2">
    <location>
        <begin position="1"/>
        <end position="23"/>
    </location>
</feature>
<sequence>MLCTKLSLHLWTLLTLCANYVLCAPTTTVTFRPDYKDIALQGNQKAIIDNAFAEDTLGSVMAGKARLSKLFHAKTGPEEYLRALTLIHEGTHLRPGGKKTDDNFDWTNGEGSDLKTNHNKGSVCGCLPKNPKWPANYETKFTPPSHVKSTIVNSHHPDSVFYFETTGNSHPDSSRTHPVHHASGPESVMQYLDSSSPTPHHPHQHGSHAGVSISQIGSIQPHPYLTQPFSQLNLNHDHGYEEAYDNSAAGAYYEEYYSPHPYPDSHQPVEATKKPKKKGKKQEPSMMLELFSSGSSKKKGKK</sequence>
<dbReference type="InParanoid" id="A0A409YQN0"/>
<dbReference type="EMBL" id="NHTK01000817">
    <property type="protein sequence ID" value="PPR05302.1"/>
    <property type="molecule type" value="Genomic_DNA"/>
</dbReference>
<evidence type="ECO:0000313" key="4">
    <source>
        <dbReference type="Proteomes" id="UP000284842"/>
    </source>
</evidence>
<dbReference type="Proteomes" id="UP000284842">
    <property type="component" value="Unassembled WGS sequence"/>
</dbReference>
<feature type="chain" id="PRO_5019579059" evidence="2">
    <location>
        <begin position="24"/>
        <end position="302"/>
    </location>
</feature>
<dbReference type="AlphaFoldDB" id="A0A409YQN0"/>
<name>A0A409YQN0_9AGAR</name>
<accession>A0A409YQN0</accession>
<protein>
    <submittedName>
        <fullName evidence="3">Uncharacterized protein</fullName>
    </submittedName>
</protein>
<organism evidence="3 4">
    <name type="scientific">Panaeolus cyanescens</name>
    <dbReference type="NCBI Taxonomy" id="181874"/>
    <lineage>
        <taxon>Eukaryota</taxon>
        <taxon>Fungi</taxon>
        <taxon>Dikarya</taxon>
        <taxon>Basidiomycota</taxon>
        <taxon>Agaricomycotina</taxon>
        <taxon>Agaricomycetes</taxon>
        <taxon>Agaricomycetidae</taxon>
        <taxon>Agaricales</taxon>
        <taxon>Agaricineae</taxon>
        <taxon>Galeropsidaceae</taxon>
        <taxon>Panaeolus</taxon>
    </lineage>
</organism>
<proteinExistence type="predicted"/>
<keyword evidence="2" id="KW-0732">Signal</keyword>
<evidence type="ECO:0000256" key="1">
    <source>
        <dbReference type="SAM" id="MobiDB-lite"/>
    </source>
</evidence>
<evidence type="ECO:0000256" key="2">
    <source>
        <dbReference type="SAM" id="SignalP"/>
    </source>
</evidence>